<feature type="domain" description="YcgL" evidence="1">
    <location>
        <begin position="4"/>
        <end position="85"/>
    </location>
</feature>
<dbReference type="InterPro" id="IPR038068">
    <property type="entry name" value="YcgL-like_sf"/>
</dbReference>
<sequence>MKACICTIYKSNRKADTYLFIPQEDELENLPTDLLKTLGKLEFVMALPVTEKTKLAQNNARNVIQALDQQGYYLQLPPHKQPITG</sequence>
<dbReference type="PROSITE" id="PS51648">
    <property type="entry name" value="YCGL"/>
    <property type="match status" value="1"/>
</dbReference>
<name>A0A3B1BHP3_9ZZZZ</name>
<dbReference type="PANTHER" id="PTHR38109">
    <property type="entry name" value="PROTEIN YCGL"/>
    <property type="match status" value="1"/>
</dbReference>
<proteinExistence type="inferred from homology"/>
<dbReference type="Gene3D" id="3.10.510.20">
    <property type="entry name" value="YcgL domain"/>
    <property type="match status" value="1"/>
</dbReference>
<evidence type="ECO:0000259" key="1">
    <source>
        <dbReference type="PROSITE" id="PS51648"/>
    </source>
</evidence>
<dbReference type="PANTHER" id="PTHR38109:SF1">
    <property type="entry name" value="PROTEIN YCGL"/>
    <property type="match status" value="1"/>
</dbReference>
<accession>A0A3B1BHP3</accession>
<reference evidence="2" key="1">
    <citation type="submission" date="2018-06" db="EMBL/GenBank/DDBJ databases">
        <authorList>
            <person name="Zhirakovskaya E."/>
        </authorList>
    </citation>
    <scope>NUCLEOTIDE SEQUENCE</scope>
</reference>
<protein>
    <submittedName>
        <fullName evidence="2">Protein YcgL</fullName>
    </submittedName>
</protein>
<dbReference type="SUPFAM" id="SSF160191">
    <property type="entry name" value="YcgL-like"/>
    <property type="match status" value="1"/>
</dbReference>
<organism evidence="2">
    <name type="scientific">hydrothermal vent metagenome</name>
    <dbReference type="NCBI Taxonomy" id="652676"/>
    <lineage>
        <taxon>unclassified sequences</taxon>
        <taxon>metagenomes</taxon>
        <taxon>ecological metagenomes</taxon>
    </lineage>
</organism>
<dbReference type="HAMAP" id="MF_01866">
    <property type="entry name" value="UPF0745"/>
    <property type="match status" value="1"/>
</dbReference>
<dbReference type="InterPro" id="IPR027354">
    <property type="entry name" value="YcgL_dom"/>
</dbReference>
<dbReference type="EMBL" id="UOFY01000003">
    <property type="protein sequence ID" value="VAX05695.1"/>
    <property type="molecule type" value="Genomic_DNA"/>
</dbReference>
<dbReference type="AlphaFoldDB" id="A0A3B1BHP3"/>
<evidence type="ECO:0000313" key="2">
    <source>
        <dbReference type="EMBL" id="VAX05695.1"/>
    </source>
</evidence>
<gene>
    <name evidence="2" type="ORF">MNBD_GAMMA25-1095</name>
</gene>
<dbReference type="Pfam" id="PF05166">
    <property type="entry name" value="YcgL"/>
    <property type="match status" value="1"/>
</dbReference>